<organism evidence="3 4">
    <name type="scientific">Euphydryas editha</name>
    <name type="common">Edith's checkerspot</name>
    <dbReference type="NCBI Taxonomy" id="104508"/>
    <lineage>
        <taxon>Eukaryota</taxon>
        <taxon>Metazoa</taxon>
        <taxon>Ecdysozoa</taxon>
        <taxon>Arthropoda</taxon>
        <taxon>Hexapoda</taxon>
        <taxon>Insecta</taxon>
        <taxon>Pterygota</taxon>
        <taxon>Neoptera</taxon>
        <taxon>Endopterygota</taxon>
        <taxon>Lepidoptera</taxon>
        <taxon>Glossata</taxon>
        <taxon>Ditrysia</taxon>
        <taxon>Papilionoidea</taxon>
        <taxon>Nymphalidae</taxon>
        <taxon>Nymphalinae</taxon>
        <taxon>Euphydryas</taxon>
    </lineage>
</organism>
<evidence type="ECO:0000313" key="3">
    <source>
        <dbReference type="EMBL" id="CAH2084500.1"/>
    </source>
</evidence>
<dbReference type="SMART" id="SM01300">
    <property type="entry name" value="PEHE"/>
    <property type="match status" value="1"/>
</dbReference>
<feature type="compositionally biased region" description="Basic and acidic residues" evidence="1">
    <location>
        <begin position="775"/>
        <end position="785"/>
    </location>
</feature>
<feature type="compositionally biased region" description="Low complexity" evidence="1">
    <location>
        <begin position="629"/>
        <end position="646"/>
    </location>
</feature>
<accession>A0AAU9TIA6</accession>
<dbReference type="Proteomes" id="UP001153954">
    <property type="component" value="Unassembled WGS sequence"/>
</dbReference>
<feature type="region of interest" description="Disordered" evidence="1">
    <location>
        <begin position="601"/>
        <end position="655"/>
    </location>
</feature>
<dbReference type="InterPro" id="IPR029332">
    <property type="entry name" value="PEHE_dom"/>
</dbReference>
<feature type="compositionally biased region" description="Basic residues" evidence="1">
    <location>
        <begin position="478"/>
        <end position="502"/>
    </location>
</feature>
<proteinExistence type="predicted"/>
<dbReference type="GO" id="GO:0044545">
    <property type="term" value="C:NSL complex"/>
    <property type="evidence" value="ECO:0007669"/>
    <property type="project" value="TreeGrafter"/>
</dbReference>
<dbReference type="PANTHER" id="PTHR22443">
    <property type="entry name" value="NON-SPECIFIC LETHAL 1, ISOFORM M"/>
    <property type="match status" value="1"/>
</dbReference>
<name>A0AAU9TIA6_EUPED</name>
<reference evidence="3" key="1">
    <citation type="submission" date="2022-03" db="EMBL/GenBank/DDBJ databases">
        <authorList>
            <person name="Tunstrom K."/>
        </authorList>
    </citation>
    <scope>NUCLEOTIDE SEQUENCE</scope>
</reference>
<feature type="region of interest" description="Disordered" evidence="1">
    <location>
        <begin position="456"/>
        <end position="527"/>
    </location>
</feature>
<protein>
    <recommendedName>
        <fullName evidence="2">PEHE domain-containing protein</fullName>
    </recommendedName>
</protein>
<dbReference type="PANTHER" id="PTHR22443:SF18">
    <property type="entry name" value="NON-SPECIFIC LETHAL 1, ISOFORM M"/>
    <property type="match status" value="1"/>
</dbReference>
<feature type="region of interest" description="Disordered" evidence="1">
    <location>
        <begin position="689"/>
        <end position="785"/>
    </location>
</feature>
<dbReference type="InterPro" id="IPR026180">
    <property type="entry name" value="NSL1"/>
</dbReference>
<feature type="domain" description="PEHE" evidence="2">
    <location>
        <begin position="561"/>
        <end position="716"/>
    </location>
</feature>
<evidence type="ECO:0000259" key="2">
    <source>
        <dbReference type="SMART" id="SM01300"/>
    </source>
</evidence>
<comment type="caution">
    <text evidence="3">The sequence shown here is derived from an EMBL/GenBank/DDBJ whole genome shotgun (WGS) entry which is preliminary data.</text>
</comment>
<keyword evidence="4" id="KW-1185">Reference proteome</keyword>
<evidence type="ECO:0000256" key="1">
    <source>
        <dbReference type="SAM" id="MobiDB-lite"/>
    </source>
</evidence>
<dbReference type="GO" id="GO:0035035">
    <property type="term" value="F:histone acetyltransferase binding"/>
    <property type="evidence" value="ECO:0007669"/>
    <property type="project" value="TreeGrafter"/>
</dbReference>
<feature type="compositionally biased region" description="Basic and acidic residues" evidence="1">
    <location>
        <begin position="503"/>
        <end position="527"/>
    </location>
</feature>
<sequence length="785" mass="87724">MAPALTVTPQLNHFDEVDQTELPHRRRALASVDNLSVSMDDDMGLQNQPSLAKDSQEMEQILVDLGNSDLVQADLLQAIKTLESGDTLSTGDPDVIFPLSGFDLADTADSEGDAAEDKIRLLQARLERRCAFLLRRLRILQARAIGKRISEEAAHSFEKCARGARKDGGGRPIGLKALLKRIETTAVLQASAASRSVVGPKYYRAGTSKGDATRSASIGIASGTLAGLEDSAGALRSHLSVVKHQLDSDATASSSGAESNDEAVTYNNSHQQHMPIEKRALWSWQRARASIASRWCWLQVQVQELEYKIRQHGDLQRQVREAKGPVEFEGEPVGYEGSLPGDECTCARVRPLRRDTFKKRKLLQMHNLHIATTKAAKPSDVRCSCARGESCAVCTGRAEPTQPPPAAPSPRTRRALVDPAYHPVLSDVKDISPSVHLSALSSRSWFRSRCGKTWRASAPRAAPAPAHPAPHASPAHPPRAHHAHPSRRVPTRLKRGRPPLSRKIKERDRDEDTSTSGQDRRGRGSTEWRAWRRQSYDIDNIVIPQSVAASTRPEILTYKEILTPKWRVMEIPETPLNNGVMKFNRSSFESDEEDISEAAIRARHSRAETRERNKYMRKQRSRRNHADNEQQQQEQEQESPFSPQQSAVARSRRNHTDGLQQQNLVNQQQQSPGPQHSRRNHTNDLQQQFVQQASSQQHNTVRPYSPRQFPLQDDQYIEMLSSMPDGYRLSPEPVETSEPPEPSAIDDDTSSLSPVSPLVFDGDDPDDAEWNPSSDKTERRRSTFR</sequence>
<evidence type="ECO:0000313" key="4">
    <source>
        <dbReference type="Proteomes" id="UP001153954"/>
    </source>
</evidence>
<feature type="compositionally biased region" description="Basic and acidic residues" evidence="1">
    <location>
        <begin position="605"/>
        <end position="614"/>
    </location>
</feature>
<gene>
    <name evidence="3" type="ORF">EEDITHA_LOCUS1059</name>
</gene>
<dbReference type="AlphaFoldDB" id="A0AAU9TIA6"/>
<feature type="compositionally biased region" description="Low complexity" evidence="1">
    <location>
        <begin position="456"/>
        <end position="474"/>
    </location>
</feature>
<dbReference type="EMBL" id="CAKOGL010000003">
    <property type="protein sequence ID" value="CAH2084500.1"/>
    <property type="molecule type" value="Genomic_DNA"/>
</dbReference>